<dbReference type="PROSITE" id="PS51417">
    <property type="entry name" value="ARF"/>
    <property type="match status" value="1"/>
</dbReference>
<feature type="binding site" evidence="4">
    <location>
        <position position="32"/>
    </location>
    <ligand>
        <name>Mg(2+)</name>
        <dbReference type="ChEBI" id="CHEBI:18420"/>
    </ligand>
</feature>
<dbReference type="GO" id="GO:0097730">
    <property type="term" value="C:non-motile cilium"/>
    <property type="evidence" value="ECO:0007669"/>
    <property type="project" value="TreeGrafter"/>
</dbReference>
<dbReference type="GO" id="GO:0097500">
    <property type="term" value="P:receptor localization to non-motile cilium"/>
    <property type="evidence" value="ECO:0007669"/>
    <property type="project" value="TreeGrafter"/>
</dbReference>
<dbReference type="STRING" id="121845.A0A1S3DBT0"/>
<reference evidence="7" key="1">
    <citation type="submission" date="2025-08" db="UniProtKB">
        <authorList>
            <consortium name="RefSeq"/>
        </authorList>
    </citation>
    <scope>IDENTIFICATION</scope>
</reference>
<dbReference type="Proteomes" id="UP000079169">
    <property type="component" value="Unplaced"/>
</dbReference>
<keyword evidence="4" id="KW-0479">Metal-binding</keyword>
<keyword evidence="1 3" id="KW-0547">Nucleotide-binding</keyword>
<organism evidence="6 7">
    <name type="scientific">Diaphorina citri</name>
    <name type="common">Asian citrus psyllid</name>
    <dbReference type="NCBI Taxonomy" id="121845"/>
    <lineage>
        <taxon>Eukaryota</taxon>
        <taxon>Metazoa</taxon>
        <taxon>Ecdysozoa</taxon>
        <taxon>Arthropoda</taxon>
        <taxon>Hexapoda</taxon>
        <taxon>Insecta</taxon>
        <taxon>Pterygota</taxon>
        <taxon>Neoptera</taxon>
        <taxon>Paraneoptera</taxon>
        <taxon>Hemiptera</taxon>
        <taxon>Sternorrhyncha</taxon>
        <taxon>Psylloidea</taxon>
        <taxon>Psyllidae</taxon>
        <taxon>Diaphorininae</taxon>
        <taxon>Diaphorina</taxon>
    </lineage>
</organism>
<dbReference type="InterPro" id="IPR005225">
    <property type="entry name" value="Small_GTP-bd"/>
</dbReference>
<dbReference type="GO" id="GO:0046872">
    <property type="term" value="F:metal ion binding"/>
    <property type="evidence" value="ECO:0007669"/>
    <property type="project" value="UniProtKB-KW"/>
</dbReference>
<evidence type="ECO:0000256" key="5">
    <source>
        <dbReference type="RuleBase" id="RU003925"/>
    </source>
</evidence>
<dbReference type="Pfam" id="PF00025">
    <property type="entry name" value="Arf"/>
    <property type="match status" value="1"/>
</dbReference>
<comment type="similarity">
    <text evidence="5">Belongs to the small GTPase superfamily. Arf family.</text>
</comment>
<evidence type="ECO:0000256" key="1">
    <source>
        <dbReference type="ARBA" id="ARBA00022741"/>
    </source>
</evidence>
<proteinExistence type="inferred from homology"/>
<dbReference type="GO" id="GO:0005525">
    <property type="term" value="F:GTP binding"/>
    <property type="evidence" value="ECO:0007669"/>
    <property type="project" value="UniProtKB-KW"/>
</dbReference>
<dbReference type="KEGG" id="dci:103515391"/>
<dbReference type="GO" id="GO:0060170">
    <property type="term" value="C:ciliary membrane"/>
    <property type="evidence" value="ECO:0007669"/>
    <property type="project" value="TreeGrafter"/>
</dbReference>
<dbReference type="GO" id="GO:0003924">
    <property type="term" value="F:GTPase activity"/>
    <property type="evidence" value="ECO:0007669"/>
    <property type="project" value="InterPro"/>
</dbReference>
<evidence type="ECO:0000256" key="2">
    <source>
        <dbReference type="ARBA" id="ARBA00023134"/>
    </source>
</evidence>
<feature type="binding site" evidence="3">
    <location>
        <position position="72"/>
    </location>
    <ligand>
        <name>GTP</name>
        <dbReference type="ChEBI" id="CHEBI:37565"/>
    </ligand>
</feature>
<keyword evidence="6" id="KW-1185">Reference proteome</keyword>
<keyword evidence="4" id="KW-0460">Magnesium</keyword>
<dbReference type="InterPro" id="IPR051995">
    <property type="entry name" value="Ciliary_GTPase"/>
</dbReference>
<evidence type="ECO:0000256" key="3">
    <source>
        <dbReference type="PIRSR" id="PIRSR606689-1"/>
    </source>
</evidence>
<dbReference type="PRINTS" id="PR00328">
    <property type="entry name" value="SAR1GTPBP"/>
</dbReference>
<dbReference type="RefSeq" id="XP_008478556.1">
    <property type="nucleotide sequence ID" value="XM_008480334.2"/>
</dbReference>
<protein>
    <submittedName>
        <fullName evidence="7">ADP-ribosylation factor-like protein 13B</fullName>
    </submittedName>
</protein>
<dbReference type="Gene3D" id="3.40.50.300">
    <property type="entry name" value="P-loop containing nucleotide triphosphate hydrolases"/>
    <property type="match status" value="1"/>
</dbReference>
<feature type="binding site" evidence="3">
    <location>
        <begin position="25"/>
        <end position="32"/>
    </location>
    <ligand>
        <name>GTP</name>
        <dbReference type="ChEBI" id="CHEBI:37565"/>
    </ligand>
</feature>
<dbReference type="OMA" id="CELCEVL"/>
<dbReference type="PaxDb" id="121845-A0A1S3DBT0"/>
<dbReference type="GeneID" id="103515391"/>
<evidence type="ECO:0000313" key="6">
    <source>
        <dbReference type="Proteomes" id="UP000079169"/>
    </source>
</evidence>
<accession>A0A1S3DBT0</accession>
<dbReference type="InterPro" id="IPR006689">
    <property type="entry name" value="Small_GTPase_ARF/SAR"/>
</dbReference>
<dbReference type="SUPFAM" id="SSF52540">
    <property type="entry name" value="P-loop containing nucleoside triphosphate hydrolases"/>
    <property type="match status" value="1"/>
</dbReference>
<dbReference type="InterPro" id="IPR027417">
    <property type="entry name" value="P-loop_NTPase"/>
</dbReference>
<dbReference type="GO" id="GO:0051649">
    <property type="term" value="P:establishment of localization in cell"/>
    <property type="evidence" value="ECO:0007669"/>
    <property type="project" value="UniProtKB-ARBA"/>
</dbReference>
<dbReference type="AlphaFoldDB" id="A0A1S3DBT0"/>
<evidence type="ECO:0000313" key="7">
    <source>
        <dbReference type="RefSeq" id="XP_008478556.1"/>
    </source>
</evidence>
<sequence length="125" mass="14443">MFFCKCCCGKRNRKMLRSVPILVLGLDNAGKSSIIKRILGEPIISLVPTVGFNRARVEYGNKYEVFLYDLGGSEDFRTIWKQYLGTAYGVIYVIDSNDFQRTEENRQVFEELLSDENMKFKPLLL</sequence>
<evidence type="ECO:0000256" key="4">
    <source>
        <dbReference type="PIRSR" id="PIRSR606689-2"/>
    </source>
</evidence>
<name>A0A1S3DBT0_DIACI</name>
<keyword evidence="2 3" id="KW-0342">GTP-binding</keyword>
<dbReference type="NCBIfam" id="TIGR00231">
    <property type="entry name" value="small_GTP"/>
    <property type="match status" value="1"/>
</dbReference>
<feature type="binding site" evidence="4">
    <location>
        <position position="49"/>
    </location>
    <ligand>
        <name>Mg(2+)</name>
        <dbReference type="ChEBI" id="CHEBI:18420"/>
    </ligand>
</feature>
<gene>
    <name evidence="7" type="primary">LOC103515391</name>
</gene>
<dbReference type="GO" id="GO:1905515">
    <property type="term" value="P:non-motile cilium assembly"/>
    <property type="evidence" value="ECO:0007669"/>
    <property type="project" value="TreeGrafter"/>
</dbReference>
<dbReference type="PANTHER" id="PTHR46090:SF2">
    <property type="entry name" value="ADP-RIBOSYLATION FACTOR-LIKE PROTEIN 13B"/>
    <property type="match status" value="1"/>
</dbReference>
<dbReference type="PANTHER" id="PTHR46090">
    <property type="entry name" value="ADP-RIBOSYLATION FACTOR-LIKE PROTEIN 13B"/>
    <property type="match status" value="1"/>
</dbReference>
<dbReference type="GO" id="GO:0016192">
    <property type="term" value="P:vesicle-mediated transport"/>
    <property type="evidence" value="ECO:0007669"/>
    <property type="project" value="UniProtKB-ARBA"/>
</dbReference>